<keyword evidence="3" id="KW-0547">Nucleotide-binding</keyword>
<dbReference type="OrthoDB" id="413460at2759"/>
<dbReference type="InterPro" id="IPR027417">
    <property type="entry name" value="P-loop_NTPase"/>
</dbReference>
<accession>A0A5B7GHJ1</accession>
<evidence type="ECO:0000259" key="11">
    <source>
        <dbReference type="Pfam" id="PF25875"/>
    </source>
</evidence>
<evidence type="ECO:0000256" key="10">
    <source>
        <dbReference type="SAM" id="MobiDB-lite"/>
    </source>
</evidence>
<dbReference type="PANTHER" id="PTHR45629:SF7">
    <property type="entry name" value="DNA EXCISION REPAIR PROTEIN ERCC-6-RELATED"/>
    <property type="match status" value="1"/>
</dbReference>
<comment type="similarity">
    <text evidence="2">Belongs to the SNF2/RAD54 helicase family.</text>
</comment>
<dbReference type="InterPro" id="IPR050496">
    <property type="entry name" value="SNF2_RAD54_helicase_repair"/>
</dbReference>
<dbReference type="EMBL" id="VSRR010014143">
    <property type="protein sequence ID" value="MPC56667.1"/>
    <property type="molecule type" value="Genomic_DNA"/>
</dbReference>
<evidence type="ECO:0000313" key="13">
    <source>
        <dbReference type="Proteomes" id="UP000324222"/>
    </source>
</evidence>
<feature type="compositionally biased region" description="Basic residues" evidence="10">
    <location>
        <begin position="343"/>
        <end position="353"/>
    </location>
</feature>
<dbReference type="AlphaFoldDB" id="A0A5B7GHJ1"/>
<comment type="caution">
    <text evidence="12">The sequence shown here is derived from an EMBL/GenBank/DDBJ whole genome shotgun (WGS) entry which is preliminary data.</text>
</comment>
<evidence type="ECO:0000256" key="3">
    <source>
        <dbReference type="ARBA" id="ARBA00022741"/>
    </source>
</evidence>
<feature type="domain" description="Rad26/CSB-like winged helix DNA-binding" evidence="11">
    <location>
        <begin position="603"/>
        <end position="669"/>
    </location>
</feature>
<evidence type="ECO:0000256" key="9">
    <source>
        <dbReference type="ARBA" id="ARBA00023242"/>
    </source>
</evidence>
<dbReference type="Proteomes" id="UP000324222">
    <property type="component" value="Unassembled WGS sequence"/>
</dbReference>
<proteinExistence type="inferred from homology"/>
<dbReference type="Pfam" id="PF25875">
    <property type="entry name" value="WHD_Rad26_CSB"/>
    <property type="match status" value="1"/>
</dbReference>
<evidence type="ECO:0000256" key="8">
    <source>
        <dbReference type="ARBA" id="ARBA00023204"/>
    </source>
</evidence>
<feature type="region of interest" description="Disordered" evidence="10">
    <location>
        <begin position="162"/>
        <end position="215"/>
    </location>
</feature>
<keyword evidence="5" id="KW-0347">Helicase</keyword>
<dbReference type="GO" id="GO:0006283">
    <property type="term" value="P:transcription-coupled nucleotide-excision repair"/>
    <property type="evidence" value="ECO:0007669"/>
    <property type="project" value="TreeGrafter"/>
</dbReference>
<keyword evidence="13" id="KW-1185">Reference proteome</keyword>
<dbReference type="Gene3D" id="1.20.120.850">
    <property type="entry name" value="SWI2/SNF2 ATPases, N-terminal domain"/>
    <property type="match status" value="1"/>
</dbReference>
<keyword evidence="9" id="KW-0539">Nucleus</keyword>
<feature type="compositionally biased region" description="Basic and acidic residues" evidence="10">
    <location>
        <begin position="196"/>
        <end position="205"/>
    </location>
</feature>
<evidence type="ECO:0000256" key="5">
    <source>
        <dbReference type="ARBA" id="ARBA00022806"/>
    </source>
</evidence>
<evidence type="ECO:0000256" key="6">
    <source>
        <dbReference type="ARBA" id="ARBA00022840"/>
    </source>
</evidence>
<feature type="compositionally biased region" description="Basic and acidic residues" evidence="10">
    <location>
        <begin position="167"/>
        <end position="187"/>
    </location>
</feature>
<protein>
    <submittedName>
        <fullName evidence="12">DNA excision repair protein ERCC-6</fullName>
    </submittedName>
</protein>
<name>A0A5B7GHJ1_PORTR</name>
<dbReference type="Gene3D" id="3.40.50.300">
    <property type="entry name" value="P-loop containing nucleotide triphosphate hydrolases"/>
    <property type="match status" value="1"/>
</dbReference>
<feature type="region of interest" description="Disordered" evidence="10">
    <location>
        <begin position="567"/>
        <end position="591"/>
    </location>
</feature>
<evidence type="ECO:0000256" key="7">
    <source>
        <dbReference type="ARBA" id="ARBA00023125"/>
    </source>
</evidence>
<dbReference type="GO" id="GO:0005634">
    <property type="term" value="C:nucleus"/>
    <property type="evidence" value="ECO:0007669"/>
    <property type="project" value="TreeGrafter"/>
</dbReference>
<keyword evidence="5" id="KW-0378">Hydrolase</keyword>
<keyword evidence="4" id="KW-0227">DNA damage</keyword>
<feature type="region of interest" description="Disordered" evidence="10">
    <location>
        <begin position="68"/>
        <end position="134"/>
    </location>
</feature>
<dbReference type="CDD" id="cd22254">
    <property type="entry name" value="CSB_WHD"/>
    <property type="match status" value="1"/>
</dbReference>
<sequence length="669" mass="75680">MAGTIEEKIYHRQIFKQFLTNRVLKDPKQQRFFKTNDLYELFSLTEGEKEKTESSAIFAGTGSEIKLGVKKKKKSEQSEEGNLDQHGNREACNKVEVSSLPKGRVFGNDNPTNKTQNKSHKRKKSTSSAVSVENVDKDSAQVGLNQVEKMKELAKLISKKIGSTKTSHVEPVDSIHLDSSLKQEGKADITGLDSLPKAEGKDGDKSSSNVLPNDDVEIKMSENNMDEVKPGKPVEDFKISKPYAVEKIADMKFFTKTEISGIEDLPFSCEDVSDQQGQEERFTKLANPDICLKSNEEKSKPSKSVLFSALSLGIYEGERSKYQEMHSDKFEINSDLNTEQIKHRDKHKKKNKDKSKEEHKEHHKKGKKFEGMRIEYLAKKRKYKKTEQEEMEEKELSKSQDQYVLEKLFKKSGIHGALSHDVIMNNSDPDYLLVEGEAERVAKEALKAVRASRTRCFRPLPIESKPSSLGKTTPKFGKNKNQIFKEVTYMGGNKMKDGSYKEQKIPMFSGGFEEVKDNELKDSTDLKEGSESKLNTVLSNEQGVGSSGILSSCQLLSRMRQRNKGIALESENEEEDDYDPDYPSTAPVDEESLEPEVQENIDLLADIRNFVAFQAEIDGQASTQEILSRFQERLPASQTPFFKALLTQICDFHRDNSGKGIWSLKGEFR</sequence>
<reference evidence="12 13" key="1">
    <citation type="submission" date="2019-05" db="EMBL/GenBank/DDBJ databases">
        <title>Another draft genome of Portunus trituberculatus and its Hox gene families provides insights of decapod evolution.</title>
        <authorList>
            <person name="Jeong J.-H."/>
            <person name="Song I."/>
            <person name="Kim S."/>
            <person name="Choi T."/>
            <person name="Kim D."/>
            <person name="Ryu S."/>
            <person name="Kim W."/>
        </authorList>
    </citation>
    <scope>NUCLEOTIDE SEQUENCE [LARGE SCALE GENOMIC DNA]</scope>
    <source>
        <tissue evidence="12">Muscle</tissue>
    </source>
</reference>
<evidence type="ECO:0000256" key="1">
    <source>
        <dbReference type="ARBA" id="ARBA00004123"/>
    </source>
</evidence>
<dbReference type="GO" id="GO:0008094">
    <property type="term" value="F:ATP-dependent activity, acting on DNA"/>
    <property type="evidence" value="ECO:0007669"/>
    <property type="project" value="TreeGrafter"/>
</dbReference>
<organism evidence="12 13">
    <name type="scientific">Portunus trituberculatus</name>
    <name type="common">Swimming crab</name>
    <name type="synonym">Neptunus trituberculatus</name>
    <dbReference type="NCBI Taxonomy" id="210409"/>
    <lineage>
        <taxon>Eukaryota</taxon>
        <taxon>Metazoa</taxon>
        <taxon>Ecdysozoa</taxon>
        <taxon>Arthropoda</taxon>
        <taxon>Crustacea</taxon>
        <taxon>Multicrustacea</taxon>
        <taxon>Malacostraca</taxon>
        <taxon>Eumalacostraca</taxon>
        <taxon>Eucarida</taxon>
        <taxon>Decapoda</taxon>
        <taxon>Pleocyemata</taxon>
        <taxon>Brachyura</taxon>
        <taxon>Eubrachyura</taxon>
        <taxon>Portunoidea</taxon>
        <taxon>Portunidae</taxon>
        <taxon>Portuninae</taxon>
        <taxon>Portunus</taxon>
    </lineage>
</organism>
<keyword evidence="6" id="KW-0067">ATP-binding</keyword>
<keyword evidence="7" id="KW-0238">DNA-binding</keyword>
<feature type="region of interest" description="Disordered" evidence="10">
    <location>
        <begin position="330"/>
        <end position="371"/>
    </location>
</feature>
<feature type="compositionally biased region" description="Acidic residues" evidence="10">
    <location>
        <begin position="570"/>
        <end position="580"/>
    </location>
</feature>
<dbReference type="PANTHER" id="PTHR45629">
    <property type="entry name" value="SNF2/RAD54 FAMILY MEMBER"/>
    <property type="match status" value="1"/>
</dbReference>
<dbReference type="InterPro" id="IPR058951">
    <property type="entry name" value="WHD_Rad26_CSB-like"/>
</dbReference>
<comment type="subcellular location">
    <subcellularLocation>
        <location evidence="1">Nucleus</location>
    </subcellularLocation>
</comment>
<keyword evidence="8" id="KW-0234">DNA repair</keyword>
<evidence type="ECO:0000256" key="4">
    <source>
        <dbReference type="ARBA" id="ARBA00022763"/>
    </source>
</evidence>
<gene>
    <name evidence="12" type="primary">ERCC6_0</name>
    <name evidence="12" type="ORF">E2C01_050632</name>
</gene>
<evidence type="ECO:0000313" key="12">
    <source>
        <dbReference type="EMBL" id="MPC56667.1"/>
    </source>
</evidence>
<evidence type="ECO:0000256" key="2">
    <source>
        <dbReference type="ARBA" id="ARBA00007025"/>
    </source>
</evidence>